<reference evidence="1" key="2">
    <citation type="submission" date="2013-05" db="EMBL/GenBank/DDBJ databases">
        <authorList>
            <person name="Carter J.-M."/>
            <person name="Baker S.C."/>
            <person name="Pink R."/>
            <person name="Carter D.R.F."/>
            <person name="Collins A."/>
            <person name="Tomlin J."/>
            <person name="Gibbs M."/>
            <person name="Breuker C.J."/>
        </authorList>
    </citation>
    <scope>NUCLEOTIDE SEQUENCE</scope>
    <source>
        <tissue evidence="1">Ovary</tissue>
    </source>
</reference>
<evidence type="ECO:0000313" key="1">
    <source>
        <dbReference type="EMBL" id="JAA88928.1"/>
    </source>
</evidence>
<reference evidence="1" key="1">
    <citation type="journal article" date="2013" name="BMC Genomics">
        <title>Unscrambling butterfly oogenesis.</title>
        <authorList>
            <person name="Carter J.M."/>
            <person name="Baker S.C."/>
            <person name="Pink R."/>
            <person name="Carter D.R."/>
            <person name="Collins A."/>
            <person name="Tomlin J."/>
            <person name="Gibbs M."/>
            <person name="Breuker C.J."/>
        </authorList>
    </citation>
    <scope>NUCLEOTIDE SEQUENCE</scope>
    <source>
        <tissue evidence="1">Ovary</tissue>
    </source>
</reference>
<accession>S4PGJ7</accession>
<proteinExistence type="predicted"/>
<dbReference type="EMBL" id="GAIX01003632">
    <property type="protein sequence ID" value="JAA88928.1"/>
    <property type="molecule type" value="Transcribed_RNA"/>
</dbReference>
<organism evidence="1">
    <name type="scientific">Pararge aegeria</name>
    <name type="common">speckled wood butterfly</name>
    <dbReference type="NCBI Taxonomy" id="116150"/>
    <lineage>
        <taxon>Eukaryota</taxon>
        <taxon>Metazoa</taxon>
        <taxon>Ecdysozoa</taxon>
        <taxon>Arthropoda</taxon>
        <taxon>Hexapoda</taxon>
        <taxon>Insecta</taxon>
        <taxon>Pterygota</taxon>
        <taxon>Neoptera</taxon>
        <taxon>Endopterygota</taxon>
        <taxon>Lepidoptera</taxon>
        <taxon>Glossata</taxon>
        <taxon>Ditrysia</taxon>
        <taxon>Papilionoidea</taxon>
        <taxon>Nymphalidae</taxon>
        <taxon>Satyrinae</taxon>
        <taxon>Satyrini</taxon>
        <taxon>Parargina</taxon>
        <taxon>Pararge</taxon>
    </lineage>
</organism>
<name>S4PGJ7_9NEOP</name>
<sequence>MFIDNIVICKLLAYGHCGNCRATALAHRDVPRTFLQSLVHFVWTTAHSQINDCWRIIARQSLFRLDPPRVREP</sequence>
<dbReference type="AlphaFoldDB" id="S4PGJ7"/>
<protein>
    <submittedName>
        <fullName evidence="1">Uncharacterized protein</fullName>
    </submittedName>
</protein>